<accession>A0A1I8FLE1</accession>
<proteinExistence type="predicted"/>
<feature type="region of interest" description="Disordered" evidence="1">
    <location>
        <begin position="1"/>
        <end position="28"/>
    </location>
</feature>
<evidence type="ECO:0000313" key="2">
    <source>
        <dbReference type="Proteomes" id="UP000095280"/>
    </source>
</evidence>
<name>A0A1I8FLE1_9PLAT</name>
<sequence>GRSRHADAASAGRRCKLPTTTTASARKCRPSSDLLSASALATTAAPDGKHLANNDGSGRMLRSADESQCWAAAPSILRRTRPTAAPSMTTSGSRRRWPSRNWQPTDRKIFAHCFLRVSVGDFGGPEHALNSLGRLKQLRSGFESPYRNCDCSVRGCQTQRALFNQRRRCGGPSRRFRAAAQ</sequence>
<evidence type="ECO:0000256" key="1">
    <source>
        <dbReference type="SAM" id="MobiDB-lite"/>
    </source>
</evidence>
<protein>
    <submittedName>
        <fullName evidence="3">Os06g0641700 protein</fullName>
    </submittedName>
</protein>
<organism evidence="2 3">
    <name type="scientific">Macrostomum lignano</name>
    <dbReference type="NCBI Taxonomy" id="282301"/>
    <lineage>
        <taxon>Eukaryota</taxon>
        <taxon>Metazoa</taxon>
        <taxon>Spiralia</taxon>
        <taxon>Lophotrochozoa</taxon>
        <taxon>Platyhelminthes</taxon>
        <taxon>Rhabditophora</taxon>
        <taxon>Macrostomorpha</taxon>
        <taxon>Macrostomida</taxon>
        <taxon>Macrostomidae</taxon>
        <taxon>Macrostomum</taxon>
    </lineage>
</organism>
<reference evidence="3" key="1">
    <citation type="submission" date="2016-11" db="UniProtKB">
        <authorList>
            <consortium name="WormBaseParasite"/>
        </authorList>
    </citation>
    <scope>IDENTIFICATION</scope>
</reference>
<feature type="region of interest" description="Disordered" evidence="1">
    <location>
        <begin position="80"/>
        <end position="101"/>
    </location>
</feature>
<dbReference type="AlphaFoldDB" id="A0A1I8FLE1"/>
<evidence type="ECO:0000313" key="3">
    <source>
        <dbReference type="WBParaSite" id="maker-unitig_39671-snap-gene-0.2-mRNA-1"/>
    </source>
</evidence>
<dbReference type="WBParaSite" id="maker-unitig_39671-snap-gene-0.2-mRNA-1">
    <property type="protein sequence ID" value="maker-unitig_39671-snap-gene-0.2-mRNA-1"/>
    <property type="gene ID" value="maker-unitig_39671-snap-gene-0.2"/>
</dbReference>
<keyword evidence="2" id="KW-1185">Reference proteome</keyword>
<dbReference type="Proteomes" id="UP000095280">
    <property type="component" value="Unplaced"/>
</dbReference>